<organism evidence="3 4">
    <name type="scientific">Nocardioides cremeus</name>
    <dbReference type="NCBI Taxonomy" id="3058044"/>
    <lineage>
        <taxon>Bacteria</taxon>
        <taxon>Bacillati</taxon>
        <taxon>Actinomycetota</taxon>
        <taxon>Actinomycetes</taxon>
        <taxon>Propionibacteriales</taxon>
        <taxon>Nocardioidaceae</taxon>
        <taxon>Nocardioides</taxon>
    </lineage>
</organism>
<keyword evidence="4" id="KW-1185">Reference proteome</keyword>
<dbReference type="RefSeq" id="WP_302710191.1">
    <property type="nucleotide sequence ID" value="NZ_JAULSC010000035.1"/>
</dbReference>
<dbReference type="Proteomes" id="UP001168363">
    <property type="component" value="Unassembled WGS sequence"/>
</dbReference>
<evidence type="ECO:0000313" key="3">
    <source>
        <dbReference type="EMBL" id="MDO3397986.1"/>
    </source>
</evidence>
<evidence type="ECO:0000313" key="4">
    <source>
        <dbReference type="Proteomes" id="UP001168363"/>
    </source>
</evidence>
<dbReference type="Pfam" id="PF26571">
    <property type="entry name" value="VldE"/>
    <property type="match status" value="1"/>
</dbReference>
<dbReference type="EMBL" id="JAULSC010000035">
    <property type="protein sequence ID" value="MDO3397986.1"/>
    <property type="molecule type" value="Genomic_DNA"/>
</dbReference>
<comment type="caution">
    <text evidence="3">The sequence shown here is derived from an EMBL/GenBank/DDBJ whole genome shotgun (WGS) entry which is preliminary data.</text>
</comment>
<feature type="compositionally biased region" description="Basic and acidic residues" evidence="1">
    <location>
        <begin position="175"/>
        <end position="187"/>
    </location>
</feature>
<proteinExistence type="predicted"/>
<feature type="domain" description="ARB-07466-like C-terminal" evidence="2">
    <location>
        <begin position="206"/>
        <end position="302"/>
    </location>
</feature>
<reference evidence="3" key="1">
    <citation type="submission" date="2023-06" db="EMBL/GenBank/DDBJ databases">
        <title>Genome sequence of Nocardioides sp. SOB44.</title>
        <authorList>
            <person name="Zhang G."/>
        </authorList>
    </citation>
    <scope>NUCLEOTIDE SEQUENCE</scope>
    <source>
        <strain evidence="3">SOB44</strain>
    </source>
</reference>
<evidence type="ECO:0000256" key="1">
    <source>
        <dbReference type="SAM" id="MobiDB-lite"/>
    </source>
</evidence>
<gene>
    <name evidence="3" type="ORF">QWJ41_19845</name>
</gene>
<evidence type="ECO:0000259" key="2">
    <source>
        <dbReference type="Pfam" id="PF26571"/>
    </source>
</evidence>
<dbReference type="InterPro" id="IPR058593">
    <property type="entry name" value="ARB_07466-like_C"/>
</dbReference>
<feature type="region of interest" description="Disordered" evidence="1">
    <location>
        <begin position="175"/>
        <end position="203"/>
    </location>
</feature>
<name>A0ABT8TVJ4_9ACTN</name>
<sequence length="310" mass="32208">MADLRHKRDANARLRPRATVVAGTLAVLATASAVTVGIASSEPTATEVPVAASVSSSSAGIAAELAERGSVVSRTSDRSLATAPVRQGVRLEKKSALDKMMAPAAVQAAVAGADTKLWTTADLNLWVSPAKKAGKSGVLGAEKKVLVTGRSLYGRDEVVVGGKSRWVSAGYLSDEKPVDEAEEKSEPAEAATSSDATCSNGTSVASGVSPNIVKVHEAVCAAFPEITTYGTFRGDGEHAQGIAVDIMVSGSRGWEVAEFVRANAGSLGVSYAIYSQNIWSVERSGEGWRGMSDRGSTTANHYDHVHVTTY</sequence>
<accession>A0ABT8TVJ4</accession>
<protein>
    <recommendedName>
        <fullName evidence="2">ARB-07466-like C-terminal domain-containing protein</fullName>
    </recommendedName>
</protein>